<feature type="transmembrane region" description="Helical" evidence="6">
    <location>
        <begin position="143"/>
        <end position="161"/>
    </location>
</feature>
<dbReference type="PANTHER" id="PTHR12489">
    <property type="entry name" value="LIPOMA HMGIC FUSION PARTNER-LIKE PROTEIN"/>
    <property type="match status" value="1"/>
</dbReference>
<comment type="caution">
    <text evidence="7">The sequence shown here is derived from an EMBL/GenBank/DDBJ whole genome shotgun (WGS) entry which is preliminary data.</text>
</comment>
<dbReference type="AlphaFoldDB" id="A0A7J7JMY0"/>
<evidence type="ECO:0000256" key="3">
    <source>
        <dbReference type="ARBA" id="ARBA00022989"/>
    </source>
</evidence>
<dbReference type="OrthoDB" id="5975578at2759"/>
<organism evidence="7 8">
    <name type="scientific">Bugula neritina</name>
    <name type="common">Brown bryozoan</name>
    <name type="synonym">Sertularia neritina</name>
    <dbReference type="NCBI Taxonomy" id="10212"/>
    <lineage>
        <taxon>Eukaryota</taxon>
        <taxon>Metazoa</taxon>
        <taxon>Spiralia</taxon>
        <taxon>Lophotrochozoa</taxon>
        <taxon>Bryozoa</taxon>
        <taxon>Gymnolaemata</taxon>
        <taxon>Cheilostomatida</taxon>
        <taxon>Flustrina</taxon>
        <taxon>Buguloidea</taxon>
        <taxon>Bugulidae</taxon>
        <taxon>Bugula</taxon>
    </lineage>
</organism>
<feature type="region of interest" description="Disordered" evidence="5">
    <location>
        <begin position="102"/>
        <end position="125"/>
    </location>
</feature>
<evidence type="ECO:0000256" key="1">
    <source>
        <dbReference type="ARBA" id="ARBA00004141"/>
    </source>
</evidence>
<name>A0A7J7JMY0_BUGNE</name>
<evidence type="ECO:0000256" key="2">
    <source>
        <dbReference type="ARBA" id="ARBA00022692"/>
    </source>
</evidence>
<dbReference type="EMBL" id="VXIV02002089">
    <property type="protein sequence ID" value="KAF6027445.1"/>
    <property type="molecule type" value="Genomic_DNA"/>
</dbReference>
<evidence type="ECO:0000313" key="7">
    <source>
        <dbReference type="EMBL" id="KAF6027445.1"/>
    </source>
</evidence>
<dbReference type="InterPro" id="IPR019372">
    <property type="entry name" value="LHFPL"/>
</dbReference>
<keyword evidence="3 6" id="KW-1133">Transmembrane helix</keyword>
<gene>
    <name evidence="7" type="ORF">EB796_014244</name>
</gene>
<dbReference type="Gene3D" id="1.20.140.150">
    <property type="match status" value="1"/>
</dbReference>
<accession>A0A7J7JMY0</accession>
<feature type="transmembrane region" description="Helical" evidence="6">
    <location>
        <begin position="250"/>
        <end position="271"/>
    </location>
</feature>
<feature type="compositionally biased region" description="Low complexity" evidence="5">
    <location>
        <begin position="103"/>
        <end position="113"/>
    </location>
</feature>
<keyword evidence="2 6" id="KW-0812">Transmembrane</keyword>
<dbReference type="PANTHER" id="PTHR12489:SF22">
    <property type="entry name" value="SI:DKEY-35M8.1"/>
    <property type="match status" value="1"/>
</dbReference>
<proteinExistence type="predicted"/>
<evidence type="ECO:0000313" key="8">
    <source>
        <dbReference type="Proteomes" id="UP000593567"/>
    </source>
</evidence>
<evidence type="ECO:0000256" key="5">
    <source>
        <dbReference type="SAM" id="MobiDB-lite"/>
    </source>
</evidence>
<comment type="subcellular location">
    <subcellularLocation>
        <location evidence="1">Membrane</location>
        <topology evidence="1">Multi-pass membrane protein</topology>
    </subcellularLocation>
</comment>
<evidence type="ECO:0000256" key="4">
    <source>
        <dbReference type="ARBA" id="ARBA00023136"/>
    </source>
</evidence>
<protein>
    <submittedName>
        <fullName evidence="7">Tmem211</fullName>
    </submittedName>
</protein>
<dbReference type="Proteomes" id="UP000593567">
    <property type="component" value="Unassembled WGS sequence"/>
</dbReference>
<dbReference type="GO" id="GO:0016020">
    <property type="term" value="C:membrane"/>
    <property type="evidence" value="ECO:0007669"/>
    <property type="project" value="UniProtKB-SubCell"/>
</dbReference>
<reference evidence="7" key="1">
    <citation type="submission" date="2020-06" db="EMBL/GenBank/DDBJ databases">
        <title>Draft genome of Bugula neritina, a colonial animal packing powerful symbionts and potential medicines.</title>
        <authorList>
            <person name="Rayko M."/>
        </authorList>
    </citation>
    <scope>NUCLEOTIDE SEQUENCE [LARGE SCALE GENOMIC DNA]</scope>
    <source>
        <strain evidence="7">Kwan_BN1</strain>
    </source>
</reference>
<evidence type="ECO:0000256" key="6">
    <source>
        <dbReference type="SAM" id="Phobius"/>
    </source>
</evidence>
<keyword evidence="4 6" id="KW-0472">Membrane</keyword>
<feature type="transmembrane region" description="Helical" evidence="6">
    <location>
        <begin position="297"/>
        <end position="319"/>
    </location>
</feature>
<sequence>MSLFGQEADYCLFIMAEVTEPPSIRANQKLTPQYSELLQTTGVDSDCGSGTYAVPAYASSDGSHGTYSTTTAIYHQPNCQCHMVTSQPQTCVSPTHHSVQTCSSNTTSSSHSHPMNASSCTKKMWTGTEQDRRNTKVDRTDQPITWVWISLTIVIFISNTVSLTQSTWLVNSTTSESLGVVKQCFRESSSREIQCGYYKGLASLQLPSVSWKLTLVFFCVADTFLGLSCLLACGTSLIATAKLRNKISFFTGYIQLFSAILFSTAILFYMVGLDAEEVKSTCQDSSVFDTGSCDIGWSYLLIMVSSSICYLLPVFSHYTDYTLRSRDKKESPECIA</sequence>
<feature type="transmembrane region" description="Helical" evidence="6">
    <location>
        <begin position="215"/>
        <end position="238"/>
    </location>
</feature>
<dbReference type="Pfam" id="PF10242">
    <property type="entry name" value="L_HMGIC_fpl"/>
    <property type="match status" value="1"/>
</dbReference>
<keyword evidence="8" id="KW-1185">Reference proteome</keyword>